<reference evidence="3 4" key="1">
    <citation type="journal article" date="2013" name="Genome Announc.">
        <title>Complete Genome Sequence of Burkholderia sp. Strain RPE64, Bacterial Symbiont of the Bean Bug Riptortus pedestris.</title>
        <authorList>
            <person name="Shibata T.F."/>
            <person name="Maeda T."/>
            <person name="Nikoh N."/>
            <person name="Yamaguchi K."/>
            <person name="Oshima K."/>
            <person name="Hattori M."/>
            <person name="Nishiyama T."/>
            <person name="Hasebe M."/>
            <person name="Fukatsu T."/>
            <person name="Kikuchi Y."/>
            <person name="Shigenobu S."/>
        </authorList>
    </citation>
    <scope>NUCLEOTIDE SEQUENCE [LARGE SCALE GENOMIC DNA]</scope>
</reference>
<dbReference type="PANTHER" id="PTHR34606">
    <property type="entry name" value="BON DOMAIN-CONTAINING PROTEIN"/>
    <property type="match status" value="1"/>
</dbReference>
<accession>R4X2F2</accession>
<evidence type="ECO:0000313" key="4">
    <source>
        <dbReference type="Proteomes" id="UP000013966"/>
    </source>
</evidence>
<dbReference type="InterPro" id="IPR051686">
    <property type="entry name" value="Lipoprotein_DolP"/>
</dbReference>
<dbReference type="Proteomes" id="UP000013966">
    <property type="component" value="Chromosome 3"/>
</dbReference>
<dbReference type="Pfam" id="PF04972">
    <property type="entry name" value="BON"/>
    <property type="match status" value="1"/>
</dbReference>
<keyword evidence="4" id="KW-1185">Reference proteome</keyword>
<dbReference type="PANTHER" id="PTHR34606:SF15">
    <property type="entry name" value="BON DOMAIN-CONTAINING PROTEIN"/>
    <property type="match status" value="1"/>
</dbReference>
<dbReference type="PATRIC" id="fig|758793.3.peg.4920"/>
<dbReference type="InterPro" id="IPR007055">
    <property type="entry name" value="BON_dom"/>
</dbReference>
<organism evidence="3 4">
    <name type="scientific">Caballeronia insecticola</name>
    <dbReference type="NCBI Taxonomy" id="758793"/>
    <lineage>
        <taxon>Bacteria</taxon>
        <taxon>Pseudomonadati</taxon>
        <taxon>Pseudomonadota</taxon>
        <taxon>Betaproteobacteria</taxon>
        <taxon>Burkholderiales</taxon>
        <taxon>Burkholderiaceae</taxon>
        <taxon>Caballeronia</taxon>
    </lineage>
</organism>
<dbReference type="RefSeq" id="WP_016347400.1">
    <property type="nucleotide sequence ID" value="NC_021288.1"/>
</dbReference>
<dbReference type="KEGG" id="buo:BRPE64_CCDS06080"/>
<sequence>MILLCSAVTMPVALMAQQSDTASTQDTSGAHSENQKSADRALQKAVRRALGKAPGFDSSGVFVRARSGAVTLSGSVRSGDQIQVAENVTRSVKGVNSVTNKLSLFHGGNG</sequence>
<evidence type="ECO:0000256" key="1">
    <source>
        <dbReference type="SAM" id="MobiDB-lite"/>
    </source>
</evidence>
<evidence type="ECO:0000259" key="2">
    <source>
        <dbReference type="PROSITE" id="PS50914"/>
    </source>
</evidence>
<feature type="domain" description="BON" evidence="2">
    <location>
        <begin position="38"/>
        <end position="106"/>
    </location>
</feature>
<dbReference type="EMBL" id="AP013060">
    <property type="protein sequence ID" value="BAN26691.1"/>
    <property type="molecule type" value="Genomic_DNA"/>
</dbReference>
<reference evidence="3 4" key="2">
    <citation type="journal article" date="2018" name="Int. J. Syst. Evol. Microbiol.">
        <title>Burkholderia insecticola sp. nov., a gut symbiotic bacterium of the bean bug Riptortus pedestris.</title>
        <authorList>
            <person name="Takeshita K."/>
            <person name="Tamaki H."/>
            <person name="Ohbayashi T."/>
            <person name="Meng X.-Y."/>
            <person name="Sone T."/>
            <person name="Mitani Y."/>
            <person name="Peeters C."/>
            <person name="Kikuchi Y."/>
            <person name="Vandamme P."/>
        </authorList>
    </citation>
    <scope>NUCLEOTIDE SEQUENCE [LARGE SCALE GENOMIC DNA]</scope>
    <source>
        <strain evidence="3">RPE64</strain>
    </source>
</reference>
<name>R4X2F2_9BURK</name>
<dbReference type="PROSITE" id="PS50914">
    <property type="entry name" value="BON"/>
    <property type="match status" value="1"/>
</dbReference>
<feature type="region of interest" description="Disordered" evidence="1">
    <location>
        <begin position="18"/>
        <end position="44"/>
    </location>
</feature>
<evidence type="ECO:0000313" key="3">
    <source>
        <dbReference type="EMBL" id="BAN26691.1"/>
    </source>
</evidence>
<feature type="compositionally biased region" description="Polar residues" evidence="1">
    <location>
        <begin position="18"/>
        <end position="32"/>
    </location>
</feature>
<dbReference type="AlphaFoldDB" id="R4X2F2"/>
<dbReference type="Gene3D" id="3.30.1340.30">
    <property type="match status" value="1"/>
</dbReference>
<proteinExistence type="predicted"/>
<gene>
    <name evidence="3" type="ORF">BRPE64_CCDS06080</name>
</gene>
<protein>
    <submittedName>
        <fullName evidence="3">Transport-associated</fullName>
    </submittedName>
</protein>
<dbReference type="HOGENOM" id="CLU_098552_1_0_4"/>
<feature type="compositionally biased region" description="Basic and acidic residues" evidence="1">
    <location>
        <begin position="33"/>
        <end position="42"/>
    </location>
</feature>